<evidence type="ECO:0000313" key="2">
    <source>
        <dbReference type="Proteomes" id="UP001230220"/>
    </source>
</evidence>
<gene>
    <name evidence="1" type="ORF">J2S15_003989</name>
</gene>
<protein>
    <submittedName>
        <fullName evidence="1">Uncharacterized protein</fullName>
    </submittedName>
</protein>
<proteinExistence type="predicted"/>
<dbReference type="EMBL" id="JAUSUR010000010">
    <property type="protein sequence ID" value="MDQ0363228.1"/>
    <property type="molecule type" value="Genomic_DNA"/>
</dbReference>
<comment type="caution">
    <text evidence="1">The sequence shown here is derived from an EMBL/GenBank/DDBJ whole genome shotgun (WGS) entry which is preliminary data.</text>
</comment>
<dbReference type="RefSeq" id="WP_307412029.1">
    <property type="nucleotide sequence ID" value="NZ_JAUSUR010000010.1"/>
</dbReference>
<keyword evidence="2" id="KW-1185">Reference proteome</keyword>
<sequence length="332" mass="39984">MSIYNFYYDRYPIRSLETIKQEHDTAVYKYAVSDTMYELFKDLDSHTKERAYNYKKYQHCLGYCIEVLLPKTIQRNDYPAFITAVAEEILSGNKLPWIAHVVRRGMGLYVIIAFAQRKYHEKPIEIKVLREAAVYRNKVSKLWCKEDDPEAELVYEEGSVKSSYTSNWSKKVRLFEMGKEELKLFRMKIENVVRKALVKLNVMVRESNYFKAIKQYAFTNKKGKRAVYVNVNVDYYNQIIYEMNYRYNFLYETLYSPGKFYQDNETLEAFYQLMRKYKSLLGKRKFKHESGVRLSFSPYFRSDRFKENIYSFYEQFKSECLNFWGDYIWGGN</sequence>
<name>A0ABU0E8K3_9FIRM</name>
<dbReference type="Proteomes" id="UP001230220">
    <property type="component" value="Unassembled WGS sequence"/>
</dbReference>
<organism evidence="1 2">
    <name type="scientific">Breznakia pachnodae</name>
    <dbReference type="NCBI Taxonomy" id="265178"/>
    <lineage>
        <taxon>Bacteria</taxon>
        <taxon>Bacillati</taxon>
        <taxon>Bacillota</taxon>
        <taxon>Erysipelotrichia</taxon>
        <taxon>Erysipelotrichales</taxon>
        <taxon>Erysipelotrichaceae</taxon>
        <taxon>Breznakia</taxon>
    </lineage>
</organism>
<evidence type="ECO:0000313" key="1">
    <source>
        <dbReference type="EMBL" id="MDQ0363228.1"/>
    </source>
</evidence>
<accession>A0ABU0E8K3</accession>
<reference evidence="1 2" key="1">
    <citation type="submission" date="2023-07" db="EMBL/GenBank/DDBJ databases">
        <title>Genomic Encyclopedia of Type Strains, Phase IV (KMG-IV): sequencing the most valuable type-strain genomes for metagenomic binning, comparative biology and taxonomic classification.</title>
        <authorList>
            <person name="Goeker M."/>
        </authorList>
    </citation>
    <scope>NUCLEOTIDE SEQUENCE [LARGE SCALE GENOMIC DNA]</scope>
    <source>
        <strain evidence="1 2">DSM 16784</strain>
    </source>
</reference>